<dbReference type="InterPro" id="IPR008523">
    <property type="entry name" value="DUF805"/>
</dbReference>
<evidence type="ECO:0000313" key="2">
    <source>
        <dbReference type="EMBL" id="MCV7381347.1"/>
    </source>
</evidence>
<reference evidence="2" key="3">
    <citation type="journal article" date="2022" name="BMC Genomics">
        <title>Comparative genome analysis of mycobacteria focusing on tRNA and non-coding RNA.</title>
        <authorList>
            <person name="Behra P.R.K."/>
            <person name="Pettersson B.M.F."/>
            <person name="Ramesh M."/>
            <person name="Das S."/>
            <person name="Dasgupta S."/>
            <person name="Kirsebom L.A."/>
        </authorList>
    </citation>
    <scope>NUCLEOTIDE SEQUENCE</scope>
    <source>
        <strain evidence="2">CCUG 55640</strain>
    </source>
</reference>
<evidence type="ECO:0000313" key="5">
    <source>
        <dbReference type="Proteomes" id="UP001141650"/>
    </source>
</evidence>
<evidence type="ECO:0000313" key="4">
    <source>
        <dbReference type="Proteomes" id="UP000192319"/>
    </source>
</evidence>
<dbReference type="EMBL" id="JACKVH010000017">
    <property type="protein sequence ID" value="MCV7381347.1"/>
    <property type="molecule type" value="Genomic_DNA"/>
</dbReference>
<keyword evidence="4" id="KW-1185">Reference proteome</keyword>
<dbReference type="Pfam" id="PF05656">
    <property type="entry name" value="DUF805"/>
    <property type="match status" value="1"/>
</dbReference>
<comment type="caution">
    <text evidence="2">The sequence shown here is derived from an EMBL/GenBank/DDBJ whole genome shotgun (WGS) entry which is preliminary data.</text>
</comment>
<protein>
    <submittedName>
        <fullName evidence="2">DUF805 domain-containing protein</fullName>
    </submittedName>
</protein>
<organism evidence="2 5">
    <name type="scientific">Mycobacterium alsense</name>
    <dbReference type="NCBI Taxonomy" id="324058"/>
    <lineage>
        <taxon>Bacteria</taxon>
        <taxon>Bacillati</taxon>
        <taxon>Actinomycetota</taxon>
        <taxon>Actinomycetes</taxon>
        <taxon>Mycobacteriales</taxon>
        <taxon>Mycobacteriaceae</taxon>
        <taxon>Mycobacterium</taxon>
    </lineage>
</organism>
<evidence type="ECO:0000313" key="3">
    <source>
        <dbReference type="EMBL" id="OQZ90632.1"/>
    </source>
</evidence>
<dbReference type="RefSeq" id="WP_083138150.1">
    <property type="nucleotide sequence ID" value="NZ_JACKVH010000017.1"/>
</dbReference>
<dbReference type="PANTHER" id="PTHR34980">
    <property type="entry name" value="INNER MEMBRANE PROTEIN-RELATED-RELATED"/>
    <property type="match status" value="1"/>
</dbReference>
<proteinExistence type="predicted"/>
<keyword evidence="1" id="KW-1133">Transmembrane helix</keyword>
<sequence length="129" mass="14254">MGFGQAISAGFAKYFNFSDRSCRSEYWYWVLFTTLVAIAGNVGNVMLHTRAVNIILSLPFIIPSWAIAVRRLHDIDRTGWWVLISLVPIIGAIVLIIFFVNRGTDGPNRFGADPLAAEPSPNQQFGAPA</sequence>
<gene>
    <name evidence="3" type="ORF">BST11_11805</name>
    <name evidence="2" type="ORF">H7K38_22210</name>
</gene>
<evidence type="ECO:0000256" key="1">
    <source>
        <dbReference type="SAM" id="Phobius"/>
    </source>
</evidence>
<dbReference type="Proteomes" id="UP001141650">
    <property type="component" value="Unassembled WGS sequence"/>
</dbReference>
<dbReference type="GO" id="GO:0005886">
    <property type="term" value="C:plasma membrane"/>
    <property type="evidence" value="ECO:0007669"/>
    <property type="project" value="TreeGrafter"/>
</dbReference>
<dbReference type="EMBL" id="MVHD01000016">
    <property type="protein sequence ID" value="OQZ90632.1"/>
    <property type="molecule type" value="Genomic_DNA"/>
</dbReference>
<keyword evidence="1" id="KW-0472">Membrane</keyword>
<name>A0AA41XUM9_9MYCO</name>
<keyword evidence="1" id="KW-0812">Transmembrane</keyword>
<dbReference type="AlphaFoldDB" id="A0AA41XUM9"/>
<dbReference type="PANTHER" id="PTHR34980:SF2">
    <property type="entry name" value="INNER MEMBRANE PROTEIN YHAH-RELATED"/>
    <property type="match status" value="1"/>
</dbReference>
<feature type="transmembrane region" description="Helical" evidence="1">
    <location>
        <begin position="51"/>
        <end position="68"/>
    </location>
</feature>
<reference evidence="3 4" key="1">
    <citation type="submission" date="2017-02" db="EMBL/GenBank/DDBJ databases">
        <title>The new phylogeny of genus Mycobacterium.</title>
        <authorList>
            <person name="Tortoli E."/>
            <person name="Trovato A."/>
            <person name="Cirillo D.M."/>
        </authorList>
    </citation>
    <scope>NUCLEOTIDE SEQUENCE [LARGE SCALE GENOMIC DNA]</scope>
    <source>
        <strain evidence="3 4">DSM 45230</strain>
    </source>
</reference>
<dbReference type="Proteomes" id="UP000192319">
    <property type="component" value="Unassembled WGS sequence"/>
</dbReference>
<reference evidence="2" key="2">
    <citation type="submission" date="2020-07" db="EMBL/GenBank/DDBJ databases">
        <authorList>
            <person name="Pettersson B.M.F."/>
            <person name="Behra P.R.K."/>
            <person name="Ramesh M."/>
            <person name="Das S."/>
            <person name="Dasgupta S."/>
            <person name="Kirsebom L.A."/>
        </authorList>
    </citation>
    <scope>NUCLEOTIDE SEQUENCE</scope>
    <source>
        <strain evidence="2">CCUG 55640</strain>
    </source>
</reference>
<feature type="transmembrane region" description="Helical" evidence="1">
    <location>
        <begin position="80"/>
        <end position="100"/>
    </location>
</feature>
<accession>A0AA41XUM9</accession>
<feature type="transmembrane region" description="Helical" evidence="1">
    <location>
        <begin position="26"/>
        <end position="44"/>
    </location>
</feature>